<dbReference type="Gene3D" id="1.10.10.60">
    <property type="entry name" value="Homeodomain-like"/>
    <property type="match status" value="1"/>
</dbReference>
<organism evidence="3 4">
    <name type="scientific">Vitrella brassicaformis (strain CCMP3155)</name>
    <dbReference type="NCBI Taxonomy" id="1169540"/>
    <lineage>
        <taxon>Eukaryota</taxon>
        <taxon>Sar</taxon>
        <taxon>Alveolata</taxon>
        <taxon>Colpodellida</taxon>
        <taxon>Vitrellaceae</taxon>
        <taxon>Vitrella</taxon>
    </lineage>
</organism>
<feature type="compositionally biased region" description="Basic and acidic residues" evidence="1">
    <location>
        <begin position="92"/>
        <end position="108"/>
    </location>
</feature>
<evidence type="ECO:0000259" key="2">
    <source>
        <dbReference type="PROSITE" id="PS51998"/>
    </source>
</evidence>
<dbReference type="EMBL" id="CDMY01000459">
    <property type="protein sequence ID" value="CEM14830.1"/>
    <property type="molecule type" value="Genomic_DNA"/>
</dbReference>
<protein>
    <recommendedName>
        <fullName evidence="2">DEK-C domain-containing protein</fullName>
    </recommendedName>
</protein>
<keyword evidence="4" id="KW-1185">Reference proteome</keyword>
<dbReference type="Proteomes" id="UP000041254">
    <property type="component" value="Unassembled WGS sequence"/>
</dbReference>
<dbReference type="InterPro" id="IPR014876">
    <property type="entry name" value="DEK_C"/>
</dbReference>
<evidence type="ECO:0000256" key="1">
    <source>
        <dbReference type="SAM" id="MobiDB-lite"/>
    </source>
</evidence>
<dbReference type="PROSITE" id="PS51998">
    <property type="entry name" value="DEK_C"/>
    <property type="match status" value="1"/>
</dbReference>
<reference evidence="3 4" key="1">
    <citation type="submission" date="2014-11" db="EMBL/GenBank/DDBJ databases">
        <authorList>
            <person name="Zhu J."/>
            <person name="Qi W."/>
            <person name="Song R."/>
        </authorList>
    </citation>
    <scope>NUCLEOTIDE SEQUENCE [LARGE SCALE GENOMIC DNA]</scope>
</reference>
<proteinExistence type="predicted"/>
<dbReference type="VEuPathDB" id="CryptoDB:Vbra_9302"/>
<dbReference type="Pfam" id="PF08766">
    <property type="entry name" value="DEK_C"/>
    <property type="match status" value="1"/>
</dbReference>
<dbReference type="OrthoDB" id="370884at2759"/>
<dbReference type="InParanoid" id="A0A0G4FLE7"/>
<sequence>MSMEMSIKQKGQGPPTEQHHSSNLKKRTHSEACGEDQGGEPGGAVSHARLAEQPSDANIEAKIRVLVRNTSLEQLSIKRIRDQLTEYFGTDMSDKKELIRSTVDRVLEEMADEPPDQDQQPAADEAGEDINQDDENEVEEDDSGDEEGDDEDEEEEDDEGDNEDDNEDEEAARPTAAVTHASTTDGEQ</sequence>
<feature type="region of interest" description="Disordered" evidence="1">
    <location>
        <begin position="89"/>
        <end position="188"/>
    </location>
</feature>
<dbReference type="SUPFAM" id="SSF109715">
    <property type="entry name" value="DEK C-terminal domain"/>
    <property type="match status" value="1"/>
</dbReference>
<evidence type="ECO:0000313" key="4">
    <source>
        <dbReference type="Proteomes" id="UP000041254"/>
    </source>
</evidence>
<accession>A0A0G4FLE7</accession>
<feature type="domain" description="DEK-C" evidence="2">
    <location>
        <begin position="53"/>
        <end position="108"/>
    </location>
</feature>
<name>A0A0G4FLE7_VITBC</name>
<gene>
    <name evidence="3" type="ORF">Vbra_9302</name>
</gene>
<feature type="region of interest" description="Disordered" evidence="1">
    <location>
        <begin position="1"/>
        <end position="60"/>
    </location>
</feature>
<dbReference type="AlphaFoldDB" id="A0A0G4FLE7"/>
<feature type="compositionally biased region" description="Acidic residues" evidence="1">
    <location>
        <begin position="125"/>
        <end position="170"/>
    </location>
</feature>
<evidence type="ECO:0000313" key="3">
    <source>
        <dbReference type="EMBL" id="CEM14830.1"/>
    </source>
</evidence>